<keyword evidence="2" id="KW-0732">Signal</keyword>
<feature type="signal peptide" evidence="2">
    <location>
        <begin position="1"/>
        <end position="19"/>
    </location>
</feature>
<feature type="chain" id="PRO_5040919257" evidence="2">
    <location>
        <begin position="20"/>
        <end position="200"/>
    </location>
</feature>
<reference evidence="3" key="1">
    <citation type="submission" date="2022-11" db="EMBL/GenBank/DDBJ databases">
        <authorList>
            <person name="Petersen C."/>
        </authorList>
    </citation>
    <scope>NUCLEOTIDE SEQUENCE</scope>
    <source>
        <strain evidence="3">IBT 21917</strain>
    </source>
</reference>
<organism evidence="3 4">
    <name type="scientific">Penicillium capsulatum</name>
    <dbReference type="NCBI Taxonomy" id="69766"/>
    <lineage>
        <taxon>Eukaryota</taxon>
        <taxon>Fungi</taxon>
        <taxon>Dikarya</taxon>
        <taxon>Ascomycota</taxon>
        <taxon>Pezizomycotina</taxon>
        <taxon>Eurotiomycetes</taxon>
        <taxon>Eurotiomycetidae</taxon>
        <taxon>Eurotiales</taxon>
        <taxon>Aspergillaceae</taxon>
        <taxon>Penicillium</taxon>
    </lineage>
</organism>
<sequence>MHSKTLALLFLSASALTSAELEKKEYGDYYSSLMGDLDSLASNTDYMDYLTDLPTGYSHLPSEATGSPKTETDTGKASITAGPTLPSVDLPPASIQSVLATAIPASYLSQMANPSAASSIYREIQHGHYPDWYKSLPGNVKDWLSTHYADGSAAATGGGDSSSGSDSRGKGDVPGAAAPSGVVATGLVGAACLLAAAVML</sequence>
<name>A0A9W9I2H6_9EURO</name>
<accession>A0A9W9I2H6</accession>
<gene>
    <name evidence="3" type="ORF">N7492_006897</name>
</gene>
<protein>
    <submittedName>
        <fullName evidence="3">Uncharacterized protein</fullName>
    </submittedName>
</protein>
<dbReference type="OrthoDB" id="5419608at2759"/>
<dbReference type="Proteomes" id="UP001146351">
    <property type="component" value="Unassembled WGS sequence"/>
</dbReference>
<reference evidence="3" key="2">
    <citation type="journal article" date="2023" name="IMA Fungus">
        <title>Comparative genomic study of the Penicillium genus elucidates a diverse pangenome and 15 lateral gene transfer events.</title>
        <authorList>
            <person name="Petersen C."/>
            <person name="Sorensen T."/>
            <person name="Nielsen M.R."/>
            <person name="Sondergaard T.E."/>
            <person name="Sorensen J.L."/>
            <person name="Fitzpatrick D.A."/>
            <person name="Frisvad J.C."/>
            <person name="Nielsen K.L."/>
        </authorList>
    </citation>
    <scope>NUCLEOTIDE SEQUENCE</scope>
    <source>
        <strain evidence="3">IBT 21917</strain>
    </source>
</reference>
<evidence type="ECO:0000313" key="3">
    <source>
        <dbReference type="EMBL" id="KAJ5161505.1"/>
    </source>
</evidence>
<evidence type="ECO:0000256" key="2">
    <source>
        <dbReference type="SAM" id="SignalP"/>
    </source>
</evidence>
<comment type="caution">
    <text evidence="3">The sequence shown here is derived from an EMBL/GenBank/DDBJ whole genome shotgun (WGS) entry which is preliminary data.</text>
</comment>
<evidence type="ECO:0000313" key="4">
    <source>
        <dbReference type="Proteomes" id="UP001146351"/>
    </source>
</evidence>
<dbReference type="AlphaFoldDB" id="A0A9W9I2H6"/>
<keyword evidence="4" id="KW-1185">Reference proteome</keyword>
<dbReference type="EMBL" id="JAPQKO010000005">
    <property type="protein sequence ID" value="KAJ5161505.1"/>
    <property type="molecule type" value="Genomic_DNA"/>
</dbReference>
<evidence type="ECO:0000256" key="1">
    <source>
        <dbReference type="SAM" id="MobiDB-lite"/>
    </source>
</evidence>
<proteinExistence type="predicted"/>
<feature type="region of interest" description="Disordered" evidence="1">
    <location>
        <begin position="154"/>
        <end position="174"/>
    </location>
</feature>
<feature type="region of interest" description="Disordered" evidence="1">
    <location>
        <begin position="60"/>
        <end position="86"/>
    </location>
</feature>